<keyword evidence="2" id="KW-1185">Reference proteome</keyword>
<dbReference type="InterPro" id="IPR025427">
    <property type="entry name" value="DUF4160"/>
</dbReference>
<sequence>MPTISMFFGIIIYMYYFDNREHAKPHIHAIYAEYEAIISRVPRKSCSAPGLLR</sequence>
<dbReference type="STRING" id="290317.Cpha266_1385"/>
<dbReference type="AlphaFoldDB" id="A1BG87"/>
<dbReference type="HOGENOM" id="CLU_3059866_0_0_10"/>
<proteinExistence type="predicted"/>
<organism evidence="1 2">
    <name type="scientific">Chlorobium phaeobacteroides (strain DSM 266 / SMG 266 / 2430)</name>
    <dbReference type="NCBI Taxonomy" id="290317"/>
    <lineage>
        <taxon>Bacteria</taxon>
        <taxon>Pseudomonadati</taxon>
        <taxon>Chlorobiota</taxon>
        <taxon>Chlorobiia</taxon>
        <taxon>Chlorobiales</taxon>
        <taxon>Chlorobiaceae</taxon>
        <taxon>Chlorobium/Pelodictyon group</taxon>
        <taxon>Chlorobium</taxon>
    </lineage>
</organism>
<evidence type="ECO:0008006" key="3">
    <source>
        <dbReference type="Google" id="ProtNLM"/>
    </source>
</evidence>
<name>A1BG87_CHLPD</name>
<evidence type="ECO:0000313" key="1">
    <source>
        <dbReference type="EMBL" id="ABL65414.1"/>
    </source>
</evidence>
<protein>
    <recommendedName>
        <fullName evidence="3">DUF4160 domain-containing protein</fullName>
    </recommendedName>
</protein>
<evidence type="ECO:0000313" key="2">
    <source>
        <dbReference type="Proteomes" id="UP000008701"/>
    </source>
</evidence>
<reference evidence="1 2" key="1">
    <citation type="submission" date="2006-12" db="EMBL/GenBank/DDBJ databases">
        <title>Complete sequence of Chlorobium phaeobacteroides DSM 266.</title>
        <authorList>
            <consortium name="US DOE Joint Genome Institute"/>
            <person name="Copeland A."/>
            <person name="Lucas S."/>
            <person name="Lapidus A."/>
            <person name="Barry K."/>
            <person name="Detter J.C."/>
            <person name="Glavina del Rio T."/>
            <person name="Hammon N."/>
            <person name="Israni S."/>
            <person name="Pitluck S."/>
            <person name="Goltsman E."/>
            <person name="Schmutz J."/>
            <person name="Larimer F."/>
            <person name="Land M."/>
            <person name="Hauser L."/>
            <person name="Mikhailova N."/>
            <person name="Li T."/>
            <person name="Overmann J."/>
            <person name="Bryant D.A."/>
            <person name="Richardson P."/>
        </authorList>
    </citation>
    <scope>NUCLEOTIDE SEQUENCE [LARGE SCALE GENOMIC DNA]</scope>
    <source>
        <strain evidence="1 2">DSM 266</strain>
    </source>
</reference>
<dbReference type="KEGG" id="cph:Cpha266_1385"/>
<dbReference type="EMBL" id="CP000492">
    <property type="protein sequence ID" value="ABL65414.1"/>
    <property type="molecule type" value="Genomic_DNA"/>
</dbReference>
<dbReference type="Proteomes" id="UP000008701">
    <property type="component" value="Chromosome"/>
</dbReference>
<accession>A1BG87</accession>
<dbReference type="Pfam" id="PF13711">
    <property type="entry name" value="DUF4160"/>
    <property type="match status" value="1"/>
</dbReference>
<gene>
    <name evidence="1" type="ordered locus">Cpha266_1385</name>
</gene>